<gene>
    <name evidence="8" type="ORF">CVU76_01405</name>
</gene>
<reference evidence="8 9" key="1">
    <citation type="journal article" date="2017" name="ISME J.">
        <title>Potential for microbial H2 and metal transformations associated with novel bacteria and archaea in deep terrestrial subsurface sediments.</title>
        <authorList>
            <person name="Hernsdorf A.W."/>
            <person name="Amano Y."/>
            <person name="Miyakawa K."/>
            <person name="Ise K."/>
            <person name="Suzuki Y."/>
            <person name="Anantharaman K."/>
            <person name="Probst A."/>
            <person name="Burstein D."/>
            <person name="Thomas B.C."/>
            <person name="Banfield J.F."/>
        </authorList>
    </citation>
    <scope>NUCLEOTIDE SEQUENCE [LARGE SCALE GENOMIC DNA]</scope>
    <source>
        <strain evidence="8">HGW-Dojkabacteria-1</strain>
    </source>
</reference>
<organism evidence="8 9">
    <name type="scientific">Candidatus Dojkabacteria bacterium HGW-Dojkabacteria-1</name>
    <dbReference type="NCBI Taxonomy" id="2013761"/>
    <lineage>
        <taxon>Bacteria</taxon>
        <taxon>Candidatus Dojkabacteria</taxon>
    </lineage>
</organism>
<dbReference type="PANTHER" id="PTHR36507:SF1">
    <property type="entry name" value="BLL1555 PROTEIN"/>
    <property type="match status" value="1"/>
</dbReference>
<dbReference type="AlphaFoldDB" id="A0A2N2F3C3"/>
<dbReference type="InterPro" id="IPR008972">
    <property type="entry name" value="Cupredoxin"/>
</dbReference>
<keyword evidence="6" id="KW-1133">Transmembrane helix</keyword>
<evidence type="ECO:0000256" key="1">
    <source>
        <dbReference type="ARBA" id="ARBA00022448"/>
    </source>
</evidence>
<evidence type="ECO:0000256" key="2">
    <source>
        <dbReference type="ARBA" id="ARBA00022723"/>
    </source>
</evidence>
<dbReference type="GO" id="GO:0005507">
    <property type="term" value="F:copper ion binding"/>
    <property type="evidence" value="ECO:0007669"/>
    <property type="project" value="InterPro"/>
</dbReference>
<dbReference type="GO" id="GO:0009055">
    <property type="term" value="F:electron transfer activity"/>
    <property type="evidence" value="ECO:0007669"/>
    <property type="project" value="InterPro"/>
</dbReference>
<dbReference type="PANTHER" id="PTHR36507">
    <property type="entry name" value="BLL1555 PROTEIN"/>
    <property type="match status" value="1"/>
</dbReference>
<dbReference type="InterPro" id="IPR052721">
    <property type="entry name" value="ET_Amicyanin"/>
</dbReference>
<evidence type="ECO:0000313" key="8">
    <source>
        <dbReference type="EMBL" id="PKN02678.1"/>
    </source>
</evidence>
<sequence>MKEILVIVLSVIFVVAIGIVLVLLFFVPQRDTRTNDSPNQQVQDEDIQENNDEQEQVEGTSNTINVTIRNYVYSPSTVVIKPGDTVTWTNQDSVQHDIAGDGDFKGPLLRRGQTFSYTFTEVGTYDYICTPHPYMTGTVVVEE</sequence>
<dbReference type="EMBL" id="PHAO01000001">
    <property type="protein sequence ID" value="PKN02678.1"/>
    <property type="molecule type" value="Genomic_DNA"/>
</dbReference>
<dbReference type="InterPro" id="IPR028871">
    <property type="entry name" value="BlueCu_1_BS"/>
</dbReference>
<feature type="transmembrane region" description="Helical" evidence="6">
    <location>
        <begin position="6"/>
        <end position="27"/>
    </location>
</feature>
<dbReference type="Gene3D" id="2.60.40.420">
    <property type="entry name" value="Cupredoxins - blue copper proteins"/>
    <property type="match status" value="1"/>
</dbReference>
<keyword evidence="4" id="KW-0186">Copper</keyword>
<keyword evidence="3" id="KW-0249">Electron transport</keyword>
<evidence type="ECO:0000256" key="5">
    <source>
        <dbReference type="SAM" id="MobiDB-lite"/>
    </source>
</evidence>
<feature type="region of interest" description="Disordered" evidence="5">
    <location>
        <begin position="33"/>
        <end position="59"/>
    </location>
</feature>
<dbReference type="InterPro" id="IPR035668">
    <property type="entry name" value="Amicyanin"/>
</dbReference>
<evidence type="ECO:0000259" key="7">
    <source>
        <dbReference type="Pfam" id="PF00127"/>
    </source>
</evidence>
<evidence type="ECO:0000256" key="6">
    <source>
        <dbReference type="SAM" id="Phobius"/>
    </source>
</evidence>
<dbReference type="SUPFAM" id="SSF49503">
    <property type="entry name" value="Cupredoxins"/>
    <property type="match status" value="1"/>
</dbReference>
<evidence type="ECO:0000256" key="3">
    <source>
        <dbReference type="ARBA" id="ARBA00022982"/>
    </source>
</evidence>
<name>A0A2N2F3C3_9BACT</name>
<dbReference type="CDD" id="cd13921">
    <property type="entry name" value="Amicyanin"/>
    <property type="match status" value="1"/>
</dbReference>
<dbReference type="Proteomes" id="UP000233417">
    <property type="component" value="Unassembled WGS sequence"/>
</dbReference>
<dbReference type="PROSITE" id="PS00196">
    <property type="entry name" value="COPPER_BLUE"/>
    <property type="match status" value="1"/>
</dbReference>
<feature type="domain" description="Blue (type 1) copper" evidence="7">
    <location>
        <begin position="65"/>
        <end position="142"/>
    </location>
</feature>
<keyword evidence="6" id="KW-0472">Membrane</keyword>
<keyword evidence="6" id="KW-0812">Transmembrane</keyword>
<dbReference type="InterPro" id="IPR000923">
    <property type="entry name" value="BlueCu_1"/>
</dbReference>
<dbReference type="Pfam" id="PF00127">
    <property type="entry name" value="Copper-bind"/>
    <property type="match status" value="1"/>
</dbReference>
<evidence type="ECO:0000256" key="4">
    <source>
        <dbReference type="ARBA" id="ARBA00023008"/>
    </source>
</evidence>
<keyword evidence="1" id="KW-0813">Transport</keyword>
<comment type="caution">
    <text evidence="8">The sequence shown here is derived from an EMBL/GenBank/DDBJ whole genome shotgun (WGS) entry which is preliminary data.</text>
</comment>
<evidence type="ECO:0000313" key="9">
    <source>
        <dbReference type="Proteomes" id="UP000233417"/>
    </source>
</evidence>
<keyword evidence="2" id="KW-0479">Metal-binding</keyword>
<feature type="compositionally biased region" description="Acidic residues" evidence="5">
    <location>
        <begin position="43"/>
        <end position="56"/>
    </location>
</feature>
<proteinExistence type="predicted"/>
<accession>A0A2N2F3C3</accession>
<protein>
    <recommendedName>
        <fullName evidence="7">Blue (type 1) copper domain-containing protein</fullName>
    </recommendedName>
</protein>